<dbReference type="InterPro" id="IPR020471">
    <property type="entry name" value="AKR"/>
</dbReference>
<dbReference type="SUPFAM" id="SSF51430">
    <property type="entry name" value="NAD(P)-linked oxidoreductase"/>
    <property type="match status" value="1"/>
</dbReference>
<dbReference type="STRING" id="1047168.A0A0F4GZ90"/>
<dbReference type="PANTHER" id="PTHR43827">
    <property type="entry name" value="2,5-DIKETO-D-GLUCONIC ACID REDUCTASE"/>
    <property type="match status" value="1"/>
</dbReference>
<dbReference type="GO" id="GO:0016491">
    <property type="term" value="F:oxidoreductase activity"/>
    <property type="evidence" value="ECO:0007669"/>
    <property type="project" value="UniProtKB-KW"/>
</dbReference>
<feature type="domain" description="NADP-dependent oxidoreductase" evidence="6">
    <location>
        <begin position="31"/>
        <end position="268"/>
    </location>
</feature>
<dbReference type="AlphaFoldDB" id="A0A0F4GZ90"/>
<dbReference type="InterPro" id="IPR018170">
    <property type="entry name" value="Aldo/ket_reductase_CS"/>
</dbReference>
<dbReference type="InterPro" id="IPR023210">
    <property type="entry name" value="NADP_OxRdtase_dom"/>
</dbReference>
<protein>
    <submittedName>
        <fullName evidence="7">Aldo-keto reductase like protein</fullName>
    </submittedName>
</protein>
<evidence type="ECO:0000313" key="7">
    <source>
        <dbReference type="EMBL" id="KJY01511.1"/>
    </source>
</evidence>
<dbReference type="PROSITE" id="PS00063">
    <property type="entry name" value="ALDOKETO_REDUCTASE_3"/>
    <property type="match status" value="1"/>
</dbReference>
<evidence type="ECO:0000313" key="8">
    <source>
        <dbReference type="Proteomes" id="UP000033647"/>
    </source>
</evidence>
<evidence type="ECO:0000256" key="4">
    <source>
        <dbReference type="PIRSR" id="PIRSR000097-2"/>
    </source>
</evidence>
<feature type="active site" description="Proton donor" evidence="3">
    <location>
        <position position="55"/>
    </location>
</feature>
<dbReference type="Pfam" id="PF00248">
    <property type="entry name" value="Aldo_ket_red"/>
    <property type="match status" value="1"/>
</dbReference>
<evidence type="ECO:0000256" key="5">
    <source>
        <dbReference type="PIRSR" id="PIRSR000097-3"/>
    </source>
</evidence>
<comment type="similarity">
    <text evidence="1">Belongs to the aldo/keto reductase family.</text>
</comment>
<dbReference type="PIRSF" id="PIRSF000097">
    <property type="entry name" value="AKR"/>
    <property type="match status" value="1"/>
</dbReference>
<dbReference type="PRINTS" id="PR00069">
    <property type="entry name" value="ALDKETRDTASE"/>
</dbReference>
<reference evidence="7 8" key="1">
    <citation type="submission" date="2015-03" db="EMBL/GenBank/DDBJ databases">
        <title>RNA-seq based gene annotation and comparative genomics of four Zymoseptoria species reveal species-specific pathogenicity related genes and transposable element activity.</title>
        <authorList>
            <person name="Grandaubert J."/>
            <person name="Bhattacharyya A."/>
            <person name="Stukenbrock E.H."/>
        </authorList>
    </citation>
    <scope>NUCLEOTIDE SEQUENCE [LARGE SCALE GENOMIC DNA]</scope>
    <source>
        <strain evidence="7 8">Zb18110</strain>
    </source>
</reference>
<dbReference type="FunFam" id="3.20.20.100:FF:000015">
    <property type="entry name" value="Oxidoreductase, aldo/keto reductase family"/>
    <property type="match status" value="1"/>
</dbReference>
<dbReference type="Proteomes" id="UP000033647">
    <property type="component" value="Unassembled WGS sequence"/>
</dbReference>
<dbReference type="OrthoDB" id="416253at2759"/>
<keyword evidence="8" id="KW-1185">Reference proteome</keyword>
<gene>
    <name evidence="7" type="ORF">TI39_contig289g00025</name>
</gene>
<dbReference type="CDD" id="cd19071">
    <property type="entry name" value="AKR_AKR1-5-like"/>
    <property type="match status" value="1"/>
</dbReference>
<dbReference type="PANTHER" id="PTHR43827:SF13">
    <property type="entry name" value="ALDO_KETO REDUCTASE FAMILY PROTEIN"/>
    <property type="match status" value="1"/>
</dbReference>
<comment type="caution">
    <text evidence="7">The sequence shown here is derived from an EMBL/GenBank/DDBJ whole genome shotgun (WGS) entry which is preliminary data.</text>
</comment>
<evidence type="ECO:0000256" key="3">
    <source>
        <dbReference type="PIRSR" id="PIRSR000097-1"/>
    </source>
</evidence>
<feature type="binding site" evidence="4">
    <location>
        <position position="115"/>
    </location>
    <ligand>
        <name>substrate</name>
    </ligand>
</feature>
<feature type="site" description="Lowers pKa of active site Tyr" evidence="5">
    <location>
        <position position="80"/>
    </location>
</feature>
<evidence type="ECO:0000256" key="2">
    <source>
        <dbReference type="ARBA" id="ARBA00023002"/>
    </source>
</evidence>
<dbReference type="EMBL" id="LAFY01000281">
    <property type="protein sequence ID" value="KJY01511.1"/>
    <property type="molecule type" value="Genomic_DNA"/>
</dbReference>
<evidence type="ECO:0000259" key="6">
    <source>
        <dbReference type="Pfam" id="PF00248"/>
    </source>
</evidence>
<dbReference type="Gene3D" id="3.20.20.100">
    <property type="entry name" value="NADP-dependent oxidoreductase domain"/>
    <property type="match status" value="1"/>
</dbReference>
<dbReference type="InterPro" id="IPR036812">
    <property type="entry name" value="NAD(P)_OxRdtase_dom_sf"/>
</dbReference>
<dbReference type="PROSITE" id="PS00798">
    <property type="entry name" value="ALDOKETO_REDUCTASE_1"/>
    <property type="match status" value="1"/>
</dbReference>
<organism evidence="7 8">
    <name type="scientific">Zymoseptoria brevis</name>
    <dbReference type="NCBI Taxonomy" id="1047168"/>
    <lineage>
        <taxon>Eukaryota</taxon>
        <taxon>Fungi</taxon>
        <taxon>Dikarya</taxon>
        <taxon>Ascomycota</taxon>
        <taxon>Pezizomycotina</taxon>
        <taxon>Dothideomycetes</taxon>
        <taxon>Dothideomycetidae</taxon>
        <taxon>Mycosphaerellales</taxon>
        <taxon>Mycosphaerellaceae</taxon>
        <taxon>Zymoseptoria</taxon>
    </lineage>
</organism>
<sequence>MSSKLTFQSTVSLSSGTNLPRLGFGVWDSPKHLTVQSCLEALKVGYRHIDGAQVYGNEAEVGQAVKQSSVNRSDVFITSKVLAPKDSDEETYKQCLQSVIDIAGEDGYLDLFLIHNGQAQGAKNIKPLWQAMEKLHQEGKFKAIGMSNTGVGLLEGMKAYAKVLPAVNQLELHPWCQQREVVDYCKKNGIAVEAYCPLVRNQKAEDPTLKGIADKHSKSTAQTLLRYSLQKGWVPLPKSDNPGRIASNADLYGFELGDDDMKALDGLDQAGEGALVLAVDNDKKE</sequence>
<accession>A0A0F4GZ90</accession>
<name>A0A0F4GZ90_9PEZI</name>
<proteinExistence type="inferred from homology"/>
<keyword evidence="2" id="KW-0560">Oxidoreductase</keyword>
<evidence type="ECO:0000256" key="1">
    <source>
        <dbReference type="ARBA" id="ARBA00007905"/>
    </source>
</evidence>